<accession>A0A6N3X7D9</accession>
<gene>
    <name evidence="2" type="ORF">TH68_03370</name>
</gene>
<evidence type="ECO:0000256" key="1">
    <source>
        <dbReference type="SAM" id="MobiDB-lite"/>
    </source>
</evidence>
<proteinExistence type="predicted"/>
<dbReference type="Proteomes" id="UP000035054">
    <property type="component" value="Unassembled WGS sequence"/>
</dbReference>
<organism evidence="2 3">
    <name type="scientific">Candidatus Synechococcus spongiarum 142</name>
    <dbReference type="NCBI Taxonomy" id="1608213"/>
    <lineage>
        <taxon>Bacteria</taxon>
        <taxon>Bacillati</taxon>
        <taxon>Cyanobacteriota</taxon>
        <taxon>Cyanophyceae</taxon>
        <taxon>Synechococcales</taxon>
        <taxon>Synechococcaceae</taxon>
        <taxon>Synechococcus</taxon>
    </lineage>
</organism>
<name>A0A6N3X7D9_9SYNE</name>
<feature type="compositionally biased region" description="Basic and acidic residues" evidence="1">
    <location>
        <begin position="7"/>
        <end position="21"/>
    </location>
</feature>
<comment type="caution">
    <text evidence="2">The sequence shown here is derived from an EMBL/GenBank/DDBJ whole genome shotgun (WGS) entry which is preliminary data.</text>
</comment>
<sequence length="73" mass="7987">MGKRKVRDQFHASRDEGHGQKLPESLMLGTHKLKGCSAEEREPQETRVLDKEISGTCPCPGLGLGENLTGRGK</sequence>
<evidence type="ECO:0000313" key="3">
    <source>
        <dbReference type="Proteomes" id="UP000035054"/>
    </source>
</evidence>
<evidence type="ECO:0000313" key="2">
    <source>
        <dbReference type="EMBL" id="KKZ14894.1"/>
    </source>
</evidence>
<reference evidence="2 3" key="1">
    <citation type="submission" date="2015-01" db="EMBL/GenBank/DDBJ databases">
        <title>Lifestyle Evolution in Cyanobacterial Symbionts of Sponges.</title>
        <authorList>
            <person name="Burgsdorf I."/>
            <person name="Slaby B.M."/>
            <person name="Handley K.M."/>
            <person name="Haber M."/>
            <person name="Blom J."/>
            <person name="Marshall C.W."/>
            <person name="Gilbert J.A."/>
            <person name="Hentschel U."/>
            <person name="Steindler L."/>
        </authorList>
    </citation>
    <scope>NUCLEOTIDE SEQUENCE [LARGE SCALE GENOMIC DNA]</scope>
    <source>
        <strain evidence="2">142</strain>
    </source>
</reference>
<dbReference type="AlphaFoldDB" id="A0A6N3X7D9"/>
<dbReference type="EMBL" id="JXUO01000106">
    <property type="protein sequence ID" value="KKZ14894.1"/>
    <property type="molecule type" value="Genomic_DNA"/>
</dbReference>
<feature type="region of interest" description="Disordered" evidence="1">
    <location>
        <begin position="1"/>
        <end position="23"/>
    </location>
</feature>
<protein>
    <submittedName>
        <fullName evidence="2">Uncharacterized protein</fullName>
    </submittedName>
</protein>